<sequence>MLALELSRPGANGVHPEVATKIRTELYEERETPGAGIAAFAKAFIPSGTRIFCEEALIVVRDEARQPEVYKAVSSLPKDKQAAYWELAASSKPTKDVDWINQLRSSYDGEPDSFNAIVESHEQAWSIYETNRFSLRYPNGDYKLGIFPKSARLNHACAPNVFHRYNPRINRLTIHALKDIQPGEELNTSYIDICHPTVVRRQMLKGWGFRCQCVVCESPDDEQDYRRKQLEDIMKKVKKRESQRQLSGSNWPHKEYERSMKLIQKGVRLMNKEQMEESDTLGFLLTLATRYGLLMGQAEAAALWAASVVAIEEKCLGEDSNEHHAALVLRKTADAGGLASRTLLSSSILA</sequence>
<evidence type="ECO:0000313" key="3">
    <source>
        <dbReference type="Proteomes" id="UP000829685"/>
    </source>
</evidence>
<protein>
    <recommendedName>
        <fullName evidence="1">SET domain-containing protein</fullName>
    </recommendedName>
</protein>
<dbReference type="Gene3D" id="2.170.270.10">
    <property type="entry name" value="SET domain"/>
    <property type="match status" value="1"/>
</dbReference>
<keyword evidence="3" id="KW-1185">Reference proteome</keyword>
<name>A0A9Q0APU7_9PEZI</name>
<dbReference type="AlphaFoldDB" id="A0A9Q0APU7"/>
<dbReference type="InterPro" id="IPR046341">
    <property type="entry name" value="SET_dom_sf"/>
</dbReference>
<dbReference type="PANTHER" id="PTHR47332">
    <property type="entry name" value="SET DOMAIN-CONTAINING PROTEIN 5"/>
    <property type="match status" value="1"/>
</dbReference>
<feature type="domain" description="SET" evidence="1">
    <location>
        <begin position="25"/>
        <end position="191"/>
    </location>
</feature>
<dbReference type="InterPro" id="IPR011990">
    <property type="entry name" value="TPR-like_helical_dom_sf"/>
</dbReference>
<gene>
    <name evidence="2" type="ORF">JX265_005743</name>
</gene>
<dbReference type="InterPro" id="IPR001214">
    <property type="entry name" value="SET_dom"/>
</dbReference>
<organism evidence="2 3">
    <name type="scientific">Neoarthrinium moseri</name>
    <dbReference type="NCBI Taxonomy" id="1658444"/>
    <lineage>
        <taxon>Eukaryota</taxon>
        <taxon>Fungi</taxon>
        <taxon>Dikarya</taxon>
        <taxon>Ascomycota</taxon>
        <taxon>Pezizomycotina</taxon>
        <taxon>Sordariomycetes</taxon>
        <taxon>Xylariomycetidae</taxon>
        <taxon>Amphisphaeriales</taxon>
        <taxon>Apiosporaceae</taxon>
        <taxon>Neoarthrinium</taxon>
    </lineage>
</organism>
<dbReference type="Proteomes" id="UP000829685">
    <property type="component" value="Unassembled WGS sequence"/>
</dbReference>
<evidence type="ECO:0000313" key="2">
    <source>
        <dbReference type="EMBL" id="KAI1871757.1"/>
    </source>
</evidence>
<evidence type="ECO:0000259" key="1">
    <source>
        <dbReference type="PROSITE" id="PS50280"/>
    </source>
</evidence>
<dbReference type="Pfam" id="PF00856">
    <property type="entry name" value="SET"/>
    <property type="match status" value="1"/>
</dbReference>
<dbReference type="Gene3D" id="1.25.40.10">
    <property type="entry name" value="Tetratricopeptide repeat domain"/>
    <property type="match status" value="1"/>
</dbReference>
<proteinExistence type="predicted"/>
<dbReference type="SMART" id="SM00317">
    <property type="entry name" value="SET"/>
    <property type="match status" value="1"/>
</dbReference>
<dbReference type="PROSITE" id="PS50280">
    <property type="entry name" value="SET"/>
    <property type="match status" value="1"/>
</dbReference>
<dbReference type="PANTHER" id="PTHR47332:SF4">
    <property type="entry name" value="SET DOMAIN-CONTAINING PROTEIN 5"/>
    <property type="match status" value="1"/>
</dbReference>
<dbReference type="EMBL" id="JAFIMR010000012">
    <property type="protein sequence ID" value="KAI1871757.1"/>
    <property type="molecule type" value="Genomic_DNA"/>
</dbReference>
<dbReference type="InterPro" id="IPR053185">
    <property type="entry name" value="SET_domain_protein"/>
</dbReference>
<dbReference type="CDD" id="cd20071">
    <property type="entry name" value="SET_SMYD"/>
    <property type="match status" value="1"/>
</dbReference>
<dbReference type="SUPFAM" id="SSF82199">
    <property type="entry name" value="SET domain"/>
    <property type="match status" value="1"/>
</dbReference>
<comment type="caution">
    <text evidence="2">The sequence shown here is derived from an EMBL/GenBank/DDBJ whole genome shotgun (WGS) entry which is preliminary data.</text>
</comment>
<accession>A0A9Q0APU7</accession>
<reference evidence="2" key="1">
    <citation type="submission" date="2021-03" db="EMBL/GenBank/DDBJ databases">
        <title>Revisited historic fungal species revealed as producer of novel bioactive compounds through whole genome sequencing and comparative genomics.</title>
        <authorList>
            <person name="Vignolle G.A."/>
            <person name="Hochenegger N."/>
            <person name="Mach R.L."/>
            <person name="Mach-Aigner A.R."/>
            <person name="Javad Rahimi M."/>
            <person name="Salim K.A."/>
            <person name="Chan C.M."/>
            <person name="Lim L.B.L."/>
            <person name="Cai F."/>
            <person name="Druzhinina I.S."/>
            <person name="U'Ren J.M."/>
            <person name="Derntl C."/>
        </authorList>
    </citation>
    <scope>NUCLEOTIDE SEQUENCE</scope>
    <source>
        <strain evidence="2">TUCIM 5799</strain>
    </source>
</reference>